<dbReference type="EMBL" id="JACHEJ010000003">
    <property type="protein sequence ID" value="MBB6179652.1"/>
    <property type="molecule type" value="Genomic_DNA"/>
</dbReference>
<organism evidence="6 7">
    <name type="scientific">Pseudorhizobium flavum</name>
    <dbReference type="NCBI Taxonomy" id="1335061"/>
    <lineage>
        <taxon>Bacteria</taxon>
        <taxon>Pseudomonadati</taxon>
        <taxon>Pseudomonadota</taxon>
        <taxon>Alphaproteobacteria</taxon>
        <taxon>Hyphomicrobiales</taxon>
        <taxon>Rhizobiaceae</taxon>
        <taxon>Rhizobium/Agrobacterium group</taxon>
        <taxon>Pseudorhizobium</taxon>
    </lineage>
</organism>
<feature type="compositionally biased region" description="Low complexity" evidence="5">
    <location>
        <begin position="273"/>
        <end position="287"/>
    </location>
</feature>
<dbReference type="GO" id="GO:0004805">
    <property type="term" value="F:trehalose-phosphatase activity"/>
    <property type="evidence" value="ECO:0007669"/>
    <property type="project" value="UniProtKB-EC"/>
</dbReference>
<dbReference type="InterPro" id="IPR036412">
    <property type="entry name" value="HAD-like_sf"/>
</dbReference>
<dbReference type="InterPro" id="IPR003337">
    <property type="entry name" value="Trehalose_PPase"/>
</dbReference>
<dbReference type="RefSeq" id="WP_077547421.1">
    <property type="nucleotide sequence ID" value="NZ_JACHEJ010000003.1"/>
</dbReference>
<dbReference type="Pfam" id="PF02358">
    <property type="entry name" value="Trehalose_PPase"/>
    <property type="match status" value="1"/>
</dbReference>
<dbReference type="NCBIfam" id="TIGR00685">
    <property type="entry name" value="T6PP"/>
    <property type="match status" value="1"/>
</dbReference>
<keyword evidence="4" id="KW-0479">Metal-binding</keyword>
<evidence type="ECO:0000256" key="4">
    <source>
        <dbReference type="RuleBase" id="RU361117"/>
    </source>
</evidence>
<evidence type="ECO:0000256" key="1">
    <source>
        <dbReference type="ARBA" id="ARBA00005199"/>
    </source>
</evidence>
<evidence type="ECO:0000256" key="5">
    <source>
        <dbReference type="SAM" id="MobiDB-lite"/>
    </source>
</evidence>
<keyword evidence="3 4" id="KW-0378">Hydrolase</keyword>
<dbReference type="Proteomes" id="UP000535501">
    <property type="component" value="Unassembled WGS sequence"/>
</dbReference>
<dbReference type="PANTHER" id="PTHR43768">
    <property type="entry name" value="TREHALOSE 6-PHOSPHATE PHOSPHATASE"/>
    <property type="match status" value="1"/>
</dbReference>
<dbReference type="InterPro" id="IPR044651">
    <property type="entry name" value="OTSB-like"/>
</dbReference>
<comment type="caution">
    <text evidence="6">The sequence shown here is derived from an EMBL/GenBank/DDBJ whole genome shotgun (WGS) entry which is preliminary data.</text>
</comment>
<comment type="catalytic activity">
    <reaction evidence="4">
        <text>alpha,alpha-trehalose 6-phosphate + H2O = alpha,alpha-trehalose + phosphate</text>
        <dbReference type="Rhea" id="RHEA:23420"/>
        <dbReference type="ChEBI" id="CHEBI:15377"/>
        <dbReference type="ChEBI" id="CHEBI:16551"/>
        <dbReference type="ChEBI" id="CHEBI:43474"/>
        <dbReference type="ChEBI" id="CHEBI:58429"/>
        <dbReference type="EC" id="3.1.3.12"/>
    </reaction>
</comment>
<evidence type="ECO:0000256" key="3">
    <source>
        <dbReference type="ARBA" id="ARBA00022801"/>
    </source>
</evidence>
<evidence type="ECO:0000313" key="6">
    <source>
        <dbReference type="EMBL" id="MBB6179652.1"/>
    </source>
</evidence>
<dbReference type="AlphaFoldDB" id="A0A7W9YWE4"/>
<dbReference type="GO" id="GO:0046872">
    <property type="term" value="F:metal ion binding"/>
    <property type="evidence" value="ECO:0007669"/>
    <property type="project" value="UniProtKB-KW"/>
</dbReference>
<accession>A0A7W9YWE4</accession>
<dbReference type="Gene3D" id="3.30.70.1020">
    <property type="entry name" value="Trehalose-6-phosphate phosphatase related protein, domain 2"/>
    <property type="match status" value="1"/>
</dbReference>
<dbReference type="SUPFAM" id="SSF56784">
    <property type="entry name" value="HAD-like"/>
    <property type="match status" value="1"/>
</dbReference>
<dbReference type="NCBIfam" id="TIGR01484">
    <property type="entry name" value="HAD-SF-IIB"/>
    <property type="match status" value="1"/>
</dbReference>
<comment type="pathway">
    <text evidence="1 4">Glycan biosynthesis; trehalose biosynthesis.</text>
</comment>
<feature type="region of interest" description="Disordered" evidence="5">
    <location>
        <begin position="262"/>
        <end position="287"/>
    </location>
</feature>
<dbReference type="InterPro" id="IPR006379">
    <property type="entry name" value="HAD-SF_hydro_IIB"/>
</dbReference>
<proteinExistence type="inferred from homology"/>
<dbReference type="GO" id="GO:0005992">
    <property type="term" value="P:trehalose biosynthetic process"/>
    <property type="evidence" value="ECO:0007669"/>
    <property type="project" value="UniProtKB-UniPathway"/>
</dbReference>
<name>A0A7W9YWE4_9HYPH</name>
<dbReference type="InterPro" id="IPR023214">
    <property type="entry name" value="HAD_sf"/>
</dbReference>
<keyword evidence="7" id="KW-1185">Reference proteome</keyword>
<comment type="function">
    <text evidence="4">Removes the phosphate from trehalose 6-phosphate to produce free trehalose.</text>
</comment>
<dbReference type="PANTHER" id="PTHR43768:SF3">
    <property type="entry name" value="TREHALOSE 6-PHOSPHATE PHOSPHATASE"/>
    <property type="match status" value="1"/>
</dbReference>
<evidence type="ECO:0000313" key="7">
    <source>
        <dbReference type="Proteomes" id="UP000535501"/>
    </source>
</evidence>
<comment type="similarity">
    <text evidence="2 4">Belongs to the trehalose phosphatase family.</text>
</comment>
<keyword evidence="4" id="KW-0460">Magnesium</keyword>
<comment type="cofactor">
    <cofactor evidence="4">
        <name>Mg(2+)</name>
        <dbReference type="ChEBI" id="CHEBI:18420"/>
    </cofactor>
</comment>
<sequence length="287" mass="30646">MQHLDPSQSGTPEGPLQQIEWLVDALTREPDAWALFLDIDGTLVDIAPSPDAIVVPPDLPGHLVALSRRLNGALALVTGRALPYADKLFQPYELPVAGLHGAERRMVDGSVDAVAATSAFEEVKAALAAAAGQWPGVLVEDKGAAVAAHYRQAPEWRDEVEKAMEFYLLQAGSDFTLQRGKMVFEIRPARANKGSAVQSYLEEAPFRGRRPIAIGDDVTDEEMFRIVNRMGGHSIRIADAPGGTEARGIIASAEDLRQALARAATAGDGSEFPSSTSLPSSLKGRTA</sequence>
<gene>
    <name evidence="6" type="ORF">HNQ75_001620</name>
</gene>
<dbReference type="EC" id="3.1.3.12" evidence="4"/>
<dbReference type="CDD" id="cd01627">
    <property type="entry name" value="HAD_TPP"/>
    <property type="match status" value="1"/>
</dbReference>
<reference evidence="6 7" key="1">
    <citation type="submission" date="2020-08" db="EMBL/GenBank/DDBJ databases">
        <title>Genomic Encyclopedia of Type Strains, Phase IV (KMG-IV): sequencing the most valuable type-strain genomes for metagenomic binning, comparative biology and taxonomic classification.</title>
        <authorList>
            <person name="Goeker M."/>
        </authorList>
    </citation>
    <scope>NUCLEOTIDE SEQUENCE [LARGE SCALE GENOMIC DNA]</scope>
    <source>
        <strain evidence="6 7">DSM 102134</strain>
    </source>
</reference>
<evidence type="ECO:0000256" key="2">
    <source>
        <dbReference type="ARBA" id="ARBA00008770"/>
    </source>
</evidence>
<dbReference type="Gene3D" id="3.40.50.1000">
    <property type="entry name" value="HAD superfamily/HAD-like"/>
    <property type="match status" value="1"/>
</dbReference>
<protein>
    <recommendedName>
        <fullName evidence="4">Trehalose 6-phosphate phosphatase</fullName>
        <ecNumber evidence="4">3.1.3.12</ecNumber>
    </recommendedName>
</protein>
<dbReference type="UniPathway" id="UPA00299"/>